<feature type="signal peptide" evidence="1">
    <location>
        <begin position="1"/>
        <end position="25"/>
    </location>
</feature>
<feature type="chain" id="PRO_5002057155" evidence="1">
    <location>
        <begin position="26"/>
        <end position="66"/>
    </location>
</feature>
<accession>A0A0B0PRV2</accession>
<evidence type="ECO:0000313" key="3">
    <source>
        <dbReference type="Proteomes" id="UP000032142"/>
    </source>
</evidence>
<evidence type="ECO:0000256" key="1">
    <source>
        <dbReference type="SAM" id="SignalP"/>
    </source>
</evidence>
<dbReference type="Proteomes" id="UP000032142">
    <property type="component" value="Unassembled WGS sequence"/>
</dbReference>
<protein>
    <submittedName>
        <fullName evidence="2">Uncharacterized protein</fullName>
    </submittedName>
</protein>
<evidence type="ECO:0000313" key="2">
    <source>
        <dbReference type="EMBL" id="KHG26136.1"/>
    </source>
</evidence>
<sequence length="66" mass="7547">MHIPVPTRNGFILILIFNIPSEALGIIISDTRETLHTRCHISINKLSHTSFQSRRSYTMLLTQAIK</sequence>
<proteinExistence type="predicted"/>
<dbReference type="EMBL" id="KN435163">
    <property type="protein sequence ID" value="KHG26136.1"/>
    <property type="molecule type" value="Genomic_DNA"/>
</dbReference>
<dbReference type="AlphaFoldDB" id="A0A0B0PRV2"/>
<gene>
    <name evidence="2" type="ORF">F383_02919</name>
</gene>
<keyword evidence="3" id="KW-1185">Reference proteome</keyword>
<keyword evidence="1" id="KW-0732">Signal</keyword>
<name>A0A0B0PRV2_GOSAR</name>
<reference evidence="3" key="1">
    <citation type="submission" date="2014-09" db="EMBL/GenBank/DDBJ databases">
        <authorList>
            <person name="Mudge J."/>
            <person name="Ramaraj T."/>
            <person name="Lindquist I.E."/>
            <person name="Bharti A.K."/>
            <person name="Sundararajan A."/>
            <person name="Cameron C.T."/>
            <person name="Woodward J.E."/>
            <person name="May G.D."/>
            <person name="Brubaker C."/>
            <person name="Broadhvest J."/>
            <person name="Wilkins T.A."/>
        </authorList>
    </citation>
    <scope>NUCLEOTIDE SEQUENCE</scope>
    <source>
        <strain evidence="3">cv. AKA8401</strain>
    </source>
</reference>
<organism evidence="2 3">
    <name type="scientific">Gossypium arboreum</name>
    <name type="common">Tree cotton</name>
    <name type="synonym">Gossypium nanking</name>
    <dbReference type="NCBI Taxonomy" id="29729"/>
    <lineage>
        <taxon>Eukaryota</taxon>
        <taxon>Viridiplantae</taxon>
        <taxon>Streptophyta</taxon>
        <taxon>Embryophyta</taxon>
        <taxon>Tracheophyta</taxon>
        <taxon>Spermatophyta</taxon>
        <taxon>Magnoliopsida</taxon>
        <taxon>eudicotyledons</taxon>
        <taxon>Gunneridae</taxon>
        <taxon>Pentapetalae</taxon>
        <taxon>rosids</taxon>
        <taxon>malvids</taxon>
        <taxon>Malvales</taxon>
        <taxon>Malvaceae</taxon>
        <taxon>Malvoideae</taxon>
        <taxon>Gossypium</taxon>
    </lineage>
</organism>